<evidence type="ECO:0000256" key="3">
    <source>
        <dbReference type="ARBA" id="ARBA00022827"/>
    </source>
</evidence>
<evidence type="ECO:0000313" key="6">
    <source>
        <dbReference type="EMBL" id="OYD07920.1"/>
    </source>
</evidence>
<keyword evidence="7" id="KW-1185">Reference proteome</keyword>
<feature type="region of interest" description="Disordered" evidence="4">
    <location>
        <begin position="102"/>
        <end position="534"/>
    </location>
</feature>
<evidence type="ECO:0000256" key="4">
    <source>
        <dbReference type="SAM" id="MobiDB-lite"/>
    </source>
</evidence>
<dbReference type="InterPro" id="IPR036188">
    <property type="entry name" value="FAD/NAD-bd_sf"/>
</dbReference>
<proteinExistence type="predicted"/>
<organism evidence="6 7">
    <name type="scientific">Paludifilum halophilum</name>
    <dbReference type="NCBI Taxonomy" id="1642702"/>
    <lineage>
        <taxon>Bacteria</taxon>
        <taxon>Bacillati</taxon>
        <taxon>Bacillota</taxon>
        <taxon>Bacilli</taxon>
        <taxon>Bacillales</taxon>
        <taxon>Thermoactinomycetaceae</taxon>
        <taxon>Paludifilum</taxon>
    </lineage>
</organism>
<dbReference type="InterPro" id="IPR040131">
    <property type="entry name" value="MnmG_N"/>
</dbReference>
<dbReference type="AlphaFoldDB" id="A0A235B6K5"/>
<dbReference type="EMBL" id="NOWF01000004">
    <property type="protein sequence ID" value="OYD07920.1"/>
    <property type="molecule type" value="Genomic_DNA"/>
</dbReference>
<reference evidence="6 7" key="1">
    <citation type="submission" date="2017-07" db="EMBL/GenBank/DDBJ databases">
        <title>The genome sequence of Paludifilum halophilum highlights mechanisms for microbial adaptation to high salt environemnts.</title>
        <authorList>
            <person name="Belbahri L."/>
        </authorList>
    </citation>
    <scope>NUCLEOTIDE SEQUENCE [LARGE SCALE GENOMIC DNA]</scope>
    <source>
        <strain evidence="6 7">DSM 102817</strain>
    </source>
</reference>
<sequence>MAYSGGDYDIIIISNGQAGTSSAEHAARMGKTALLLKLNPGAIASVMCSSSTHGSPHGQPVEELEAQLIQPAEDPVEADEDVQTQQVNVESHHSVYILQGTESELEPDLYSPEPLEETVDSADQPESTAEEKTPVSAETPDSDHRIPSSQGELSESDEPEEVQQTSEETENIINRPVHHPMLREREMFTRKKMLHRSPLPSREDSSFEPDVKEETESPSESPWQSSPFREREIERRRKMTRGHRISAKTSSPPEDKRPKEKESSAEETEKEQNPVIPKPDKKPDEKKRETVLPFQKGSSNMVIPMDQSRLKNRRAAKKREAPRQNTGKLEPFHQHKRKNVSEIPGSVVWEAKEKPAQDPSQTREEKQRPLRSKEWKEEASGPPITYEPFQKERPKEADLPEQNRSQREKPLAAKKKTGSVQQERTDTSTEEPAKPPQGLRRSDRLQNAPAPSKPAETPQPSSEGLQPFSQAKGHRRESSPFTEQEAARNVLRNSSSDTLKRDEIDIEDPFGQSYEEFMGPFSSSSGNPESEEVERRKIALRGLHNLINNLG</sequence>
<feature type="compositionally biased region" description="Low complexity" evidence="4">
    <location>
        <begin position="218"/>
        <end position="227"/>
    </location>
</feature>
<feature type="compositionally biased region" description="Basic and acidic residues" evidence="4">
    <location>
        <begin position="423"/>
        <end position="433"/>
    </location>
</feature>
<gene>
    <name evidence="6" type="ORF">CHM34_07295</name>
</gene>
<feature type="domain" description="MnmG N-terminal" evidence="5">
    <location>
        <begin position="9"/>
        <end position="66"/>
    </location>
</feature>
<keyword evidence="2" id="KW-0285">Flavoprotein</keyword>
<feature type="compositionally biased region" description="Basic and acidic residues" evidence="4">
    <location>
        <begin position="201"/>
        <end position="215"/>
    </location>
</feature>
<name>A0A235B6K5_9BACL</name>
<comment type="caution">
    <text evidence="6">The sequence shown here is derived from an EMBL/GenBank/DDBJ whole genome shotgun (WGS) entry which is preliminary data.</text>
</comment>
<accession>A0A235B6K5</accession>
<dbReference type="Proteomes" id="UP000215459">
    <property type="component" value="Unassembled WGS sequence"/>
</dbReference>
<evidence type="ECO:0000256" key="1">
    <source>
        <dbReference type="ARBA" id="ARBA00001974"/>
    </source>
</evidence>
<protein>
    <recommendedName>
        <fullName evidence="5">MnmG N-terminal domain-containing protein</fullName>
    </recommendedName>
</protein>
<feature type="compositionally biased region" description="Basic residues" evidence="4">
    <location>
        <begin position="236"/>
        <end position="246"/>
    </location>
</feature>
<feature type="compositionally biased region" description="Basic and acidic residues" evidence="4">
    <location>
        <begin position="253"/>
        <end position="264"/>
    </location>
</feature>
<feature type="compositionally biased region" description="Polar residues" evidence="4">
    <location>
        <begin position="458"/>
        <end position="469"/>
    </location>
</feature>
<dbReference type="Pfam" id="PF01134">
    <property type="entry name" value="GIDA"/>
    <property type="match status" value="1"/>
</dbReference>
<feature type="compositionally biased region" description="Basic and acidic residues" evidence="4">
    <location>
        <begin position="278"/>
        <end position="290"/>
    </location>
</feature>
<feature type="compositionally biased region" description="Basic and acidic residues" evidence="4">
    <location>
        <begin position="389"/>
        <end position="398"/>
    </location>
</feature>
<dbReference type="RefSeq" id="WP_094263957.1">
    <property type="nucleotide sequence ID" value="NZ_NOWF01000004.1"/>
</dbReference>
<evidence type="ECO:0000256" key="2">
    <source>
        <dbReference type="ARBA" id="ARBA00022630"/>
    </source>
</evidence>
<comment type="cofactor">
    <cofactor evidence="1">
        <name>FAD</name>
        <dbReference type="ChEBI" id="CHEBI:57692"/>
    </cofactor>
</comment>
<feature type="compositionally biased region" description="Basic and acidic residues" evidence="4">
    <location>
        <begin position="350"/>
        <end position="379"/>
    </location>
</feature>
<dbReference type="Gene3D" id="3.50.50.60">
    <property type="entry name" value="FAD/NAD(P)-binding domain"/>
    <property type="match status" value="1"/>
</dbReference>
<keyword evidence="3" id="KW-0274">FAD</keyword>
<dbReference type="OrthoDB" id="2988864at2"/>
<evidence type="ECO:0000259" key="5">
    <source>
        <dbReference type="Pfam" id="PF01134"/>
    </source>
</evidence>
<evidence type="ECO:0000313" key="7">
    <source>
        <dbReference type="Proteomes" id="UP000215459"/>
    </source>
</evidence>